<keyword evidence="3" id="KW-1029">Fimbrium biogenesis</keyword>
<feature type="chain" id="PRO_5026304640" evidence="7">
    <location>
        <begin position="23"/>
        <end position="240"/>
    </location>
</feature>
<dbReference type="InterPro" id="IPR008962">
    <property type="entry name" value="PapD-like_sf"/>
</dbReference>
<gene>
    <name evidence="10" type="ORF">GNF76_26795</name>
</gene>
<dbReference type="PANTHER" id="PTHR30251:SF2">
    <property type="entry name" value="FIMBRIAL CHAPERONE YADV-RELATED"/>
    <property type="match status" value="1"/>
</dbReference>
<feature type="domain" description="Pili assembly chaperone N-terminal" evidence="8">
    <location>
        <begin position="23"/>
        <end position="145"/>
    </location>
</feature>
<evidence type="ECO:0000259" key="8">
    <source>
        <dbReference type="Pfam" id="PF00345"/>
    </source>
</evidence>
<dbReference type="InterPro" id="IPR036316">
    <property type="entry name" value="Pili_assmbl_chap_C_dom_sf"/>
</dbReference>
<dbReference type="InterPro" id="IPR016147">
    <property type="entry name" value="Pili_assmbl_chaperone_N"/>
</dbReference>
<dbReference type="GO" id="GO:0030288">
    <property type="term" value="C:outer membrane-bounded periplasmic space"/>
    <property type="evidence" value="ECO:0007669"/>
    <property type="project" value="InterPro"/>
</dbReference>
<dbReference type="SUPFAM" id="SSF49354">
    <property type="entry name" value="PapD-like"/>
    <property type="match status" value="1"/>
</dbReference>
<dbReference type="Gene3D" id="2.60.40.10">
    <property type="entry name" value="Immunoglobulins"/>
    <property type="match status" value="2"/>
</dbReference>
<evidence type="ECO:0000313" key="11">
    <source>
        <dbReference type="Proteomes" id="UP000438196"/>
    </source>
</evidence>
<dbReference type="InterPro" id="IPR001829">
    <property type="entry name" value="Pili_assmbl_chaperone_bac"/>
</dbReference>
<dbReference type="EMBL" id="WNNK01000035">
    <property type="protein sequence ID" value="MUF07957.1"/>
    <property type="molecule type" value="Genomic_DNA"/>
</dbReference>
<name>A0A6I3WCG7_9PSED</name>
<evidence type="ECO:0000259" key="9">
    <source>
        <dbReference type="Pfam" id="PF02753"/>
    </source>
</evidence>
<keyword evidence="6" id="KW-0143">Chaperone</keyword>
<evidence type="ECO:0000256" key="4">
    <source>
        <dbReference type="ARBA" id="ARBA00022729"/>
    </source>
</evidence>
<dbReference type="RefSeq" id="WP_155586077.1">
    <property type="nucleotide sequence ID" value="NZ_JBHSTH010000018.1"/>
</dbReference>
<keyword evidence="11" id="KW-1185">Reference proteome</keyword>
<evidence type="ECO:0000256" key="2">
    <source>
        <dbReference type="ARBA" id="ARBA00007399"/>
    </source>
</evidence>
<dbReference type="PRINTS" id="PR00969">
    <property type="entry name" value="CHAPERONPILI"/>
</dbReference>
<reference evidence="10 11" key="1">
    <citation type="submission" date="2019-11" db="EMBL/GenBank/DDBJ databases">
        <title>Pseudomonas karstica sp. nov. and Pseudomonas spelaei sp. nov. from karst caves.</title>
        <authorList>
            <person name="Zeman M."/>
        </authorList>
    </citation>
    <scope>NUCLEOTIDE SEQUENCE [LARGE SCALE GENOMIC DNA]</scope>
    <source>
        <strain evidence="10 11">CCM 7893</strain>
    </source>
</reference>
<keyword evidence="5" id="KW-0574">Periplasm</keyword>
<sequence length="240" mass="26627">MSYYLVLSALVVGITLTIPAQASIVLDNTRVVYEEKDREVTVKLNNSGSHPVVVQSWLDDGDVKKDPGLIKTPFMLMPPMTRVDPGKGQTLRLMYIGESLPNDHESLYYLNILEIPPKFSETEDSAYLQVALRTRIKVFYRPAKLESSVSDASNNLSWSVVQNGTSWSLQCSNPSPYYISMSEVSLIVSGRTIQVGDGMVSPRSKLNLALERQPAADAQVKVISIDDFGASRERTSLLNR</sequence>
<dbReference type="PANTHER" id="PTHR30251">
    <property type="entry name" value="PILUS ASSEMBLY CHAPERONE"/>
    <property type="match status" value="1"/>
</dbReference>
<comment type="similarity">
    <text evidence="2">Belongs to the periplasmic pilus chaperone family.</text>
</comment>
<evidence type="ECO:0000256" key="6">
    <source>
        <dbReference type="ARBA" id="ARBA00023186"/>
    </source>
</evidence>
<evidence type="ECO:0000256" key="7">
    <source>
        <dbReference type="SAM" id="SignalP"/>
    </source>
</evidence>
<dbReference type="FunFam" id="2.60.40.10:FF:000458">
    <property type="entry name" value="Molecular chaperone FimC"/>
    <property type="match status" value="1"/>
</dbReference>
<comment type="subcellular location">
    <subcellularLocation>
        <location evidence="1">Periplasm</location>
    </subcellularLocation>
</comment>
<dbReference type="InterPro" id="IPR016148">
    <property type="entry name" value="Pili_assmbl_chaperone_C"/>
</dbReference>
<dbReference type="SUPFAM" id="SSF49584">
    <property type="entry name" value="Periplasmic chaperone C-domain"/>
    <property type="match status" value="1"/>
</dbReference>
<feature type="domain" description="Pili assembly chaperone C-terminal" evidence="9">
    <location>
        <begin position="172"/>
        <end position="232"/>
    </location>
</feature>
<organism evidence="10 11">
    <name type="scientific">Pseudomonas spelaei</name>
    <dbReference type="NCBI Taxonomy" id="1055469"/>
    <lineage>
        <taxon>Bacteria</taxon>
        <taxon>Pseudomonadati</taxon>
        <taxon>Pseudomonadota</taxon>
        <taxon>Gammaproteobacteria</taxon>
        <taxon>Pseudomonadales</taxon>
        <taxon>Pseudomonadaceae</taxon>
        <taxon>Pseudomonas</taxon>
    </lineage>
</organism>
<dbReference type="Pfam" id="PF02753">
    <property type="entry name" value="PapD_C"/>
    <property type="match status" value="1"/>
</dbReference>
<dbReference type="OrthoDB" id="9131059at2"/>
<keyword evidence="4 7" id="KW-0732">Signal</keyword>
<dbReference type="InterPro" id="IPR013783">
    <property type="entry name" value="Ig-like_fold"/>
</dbReference>
<evidence type="ECO:0000256" key="1">
    <source>
        <dbReference type="ARBA" id="ARBA00004418"/>
    </source>
</evidence>
<dbReference type="AlphaFoldDB" id="A0A6I3WCG7"/>
<evidence type="ECO:0000256" key="5">
    <source>
        <dbReference type="ARBA" id="ARBA00022764"/>
    </source>
</evidence>
<dbReference type="GO" id="GO:0071555">
    <property type="term" value="P:cell wall organization"/>
    <property type="evidence" value="ECO:0007669"/>
    <property type="project" value="InterPro"/>
</dbReference>
<dbReference type="Pfam" id="PF00345">
    <property type="entry name" value="PapD_N"/>
    <property type="match status" value="1"/>
</dbReference>
<evidence type="ECO:0000256" key="3">
    <source>
        <dbReference type="ARBA" id="ARBA00022558"/>
    </source>
</evidence>
<proteinExistence type="inferred from homology"/>
<evidence type="ECO:0000313" key="10">
    <source>
        <dbReference type="EMBL" id="MUF07957.1"/>
    </source>
</evidence>
<dbReference type="Proteomes" id="UP000438196">
    <property type="component" value="Unassembled WGS sequence"/>
</dbReference>
<accession>A0A6I3WCG7</accession>
<protein>
    <submittedName>
        <fullName evidence="10">Fimbria/pilus periplasmic chaperone</fullName>
    </submittedName>
</protein>
<feature type="signal peptide" evidence="7">
    <location>
        <begin position="1"/>
        <end position="22"/>
    </location>
</feature>
<dbReference type="InterPro" id="IPR050643">
    <property type="entry name" value="Periplasmic_pilus_chap"/>
</dbReference>
<comment type="caution">
    <text evidence="10">The sequence shown here is derived from an EMBL/GenBank/DDBJ whole genome shotgun (WGS) entry which is preliminary data.</text>
</comment>